<dbReference type="GeneID" id="27314646"/>
<evidence type="ECO:0000313" key="2">
    <source>
        <dbReference type="EMBL" id="KIW01821.1"/>
    </source>
</evidence>
<feature type="region of interest" description="Disordered" evidence="1">
    <location>
        <begin position="167"/>
        <end position="222"/>
    </location>
</feature>
<evidence type="ECO:0000313" key="3">
    <source>
        <dbReference type="Proteomes" id="UP000053259"/>
    </source>
</evidence>
<dbReference type="OrthoDB" id="5370011at2759"/>
<feature type="region of interest" description="Disordered" evidence="1">
    <location>
        <begin position="1"/>
        <end position="21"/>
    </location>
</feature>
<dbReference type="VEuPathDB" id="FungiDB:PV09_06673"/>
<name>A0A0D1XHU4_9PEZI</name>
<accession>A0A0D1XHU4</accession>
<feature type="region of interest" description="Disordered" evidence="1">
    <location>
        <begin position="42"/>
        <end position="86"/>
    </location>
</feature>
<dbReference type="AlphaFoldDB" id="A0A0D1XHU4"/>
<sequence>MESQPDPAPPARPVETDPSLRRRTSCFDVLKKFGKSAWRKFGAAAKDSRTNVPAQPQPPIQSLVVDDNEENVPPTENDPSTGNRLEVDPNETFELNFKITPFSTLPNAATRERLAVLCARYGLQYDDGTSDAPGQLRVPRKTKQRVRVSCHVCKSVFKGERVCQKCGHGKCEDCPRRSVTEPRPTPESAVVVSIDSSSDDDEQSAKGAKDAEPRPETSKPDASLPIVEFSKYTCHKCSGEFASVTNTPCSNCGHEKRSGQWATTAPSISTMQAKGTAFLPSMWYFVRAKVEDLQPVHAYSVQVLH</sequence>
<dbReference type="InParanoid" id="A0A0D1XHU4"/>
<proteinExistence type="predicted"/>
<feature type="compositionally biased region" description="Basic and acidic residues" evidence="1">
    <location>
        <begin position="203"/>
        <end position="219"/>
    </location>
</feature>
<reference evidence="2 3" key="1">
    <citation type="submission" date="2015-01" db="EMBL/GenBank/DDBJ databases">
        <title>The Genome Sequence of Ochroconis gallopava CBS43764.</title>
        <authorList>
            <consortium name="The Broad Institute Genomics Platform"/>
            <person name="Cuomo C."/>
            <person name="de Hoog S."/>
            <person name="Gorbushina A."/>
            <person name="Stielow B."/>
            <person name="Teixiera M."/>
            <person name="Abouelleil A."/>
            <person name="Chapman S.B."/>
            <person name="Priest M."/>
            <person name="Young S.K."/>
            <person name="Wortman J."/>
            <person name="Nusbaum C."/>
            <person name="Birren B."/>
        </authorList>
    </citation>
    <scope>NUCLEOTIDE SEQUENCE [LARGE SCALE GENOMIC DNA]</scope>
    <source>
        <strain evidence="2 3">CBS 43764</strain>
    </source>
</reference>
<keyword evidence="3" id="KW-1185">Reference proteome</keyword>
<gene>
    <name evidence="2" type="ORF">PV09_06673</name>
</gene>
<dbReference type="RefSeq" id="XP_016211690.1">
    <property type="nucleotide sequence ID" value="XM_016360351.1"/>
</dbReference>
<feature type="compositionally biased region" description="Pro residues" evidence="1">
    <location>
        <begin position="1"/>
        <end position="12"/>
    </location>
</feature>
<evidence type="ECO:0000256" key="1">
    <source>
        <dbReference type="SAM" id="MobiDB-lite"/>
    </source>
</evidence>
<dbReference type="HOGENOM" id="CLU_912772_0_0_1"/>
<dbReference type="Proteomes" id="UP000053259">
    <property type="component" value="Unassembled WGS sequence"/>
</dbReference>
<dbReference type="EMBL" id="KN847552">
    <property type="protein sequence ID" value="KIW01821.1"/>
    <property type="molecule type" value="Genomic_DNA"/>
</dbReference>
<feature type="compositionally biased region" description="Basic and acidic residues" evidence="1">
    <location>
        <begin position="167"/>
        <end position="180"/>
    </location>
</feature>
<organism evidence="2 3">
    <name type="scientific">Verruconis gallopava</name>
    <dbReference type="NCBI Taxonomy" id="253628"/>
    <lineage>
        <taxon>Eukaryota</taxon>
        <taxon>Fungi</taxon>
        <taxon>Dikarya</taxon>
        <taxon>Ascomycota</taxon>
        <taxon>Pezizomycotina</taxon>
        <taxon>Dothideomycetes</taxon>
        <taxon>Pleosporomycetidae</taxon>
        <taxon>Venturiales</taxon>
        <taxon>Sympoventuriaceae</taxon>
        <taxon>Verruconis</taxon>
    </lineage>
</organism>
<protein>
    <submittedName>
        <fullName evidence="2">Uncharacterized protein</fullName>
    </submittedName>
</protein>